<dbReference type="Proteomes" id="UP000199496">
    <property type="component" value="Unassembled WGS sequence"/>
</dbReference>
<feature type="chain" id="PRO_5011525821" description="DUF3617 family protein" evidence="1">
    <location>
        <begin position="23"/>
        <end position="143"/>
    </location>
</feature>
<feature type="signal peptide" evidence="1">
    <location>
        <begin position="1"/>
        <end position="22"/>
    </location>
</feature>
<evidence type="ECO:0000256" key="1">
    <source>
        <dbReference type="SAM" id="SignalP"/>
    </source>
</evidence>
<dbReference type="RefSeq" id="WP_090207848.1">
    <property type="nucleotide sequence ID" value="NZ_FOFO01000020.1"/>
</dbReference>
<proteinExistence type="predicted"/>
<dbReference type="STRING" id="867345.SAMN05421693_12059"/>
<organism evidence="2 3">
    <name type="scientific">Ectothiorhodospira magna</name>
    <dbReference type="NCBI Taxonomy" id="867345"/>
    <lineage>
        <taxon>Bacteria</taxon>
        <taxon>Pseudomonadati</taxon>
        <taxon>Pseudomonadota</taxon>
        <taxon>Gammaproteobacteria</taxon>
        <taxon>Chromatiales</taxon>
        <taxon>Ectothiorhodospiraceae</taxon>
        <taxon>Ectothiorhodospira</taxon>
    </lineage>
</organism>
<keyword evidence="3" id="KW-1185">Reference proteome</keyword>
<protein>
    <recommendedName>
        <fullName evidence="4">DUF3617 family protein</fullName>
    </recommendedName>
</protein>
<evidence type="ECO:0008006" key="4">
    <source>
        <dbReference type="Google" id="ProtNLM"/>
    </source>
</evidence>
<gene>
    <name evidence="2" type="ORF">SAMN05421693_12059</name>
</gene>
<evidence type="ECO:0000313" key="2">
    <source>
        <dbReference type="EMBL" id="SEQ21795.1"/>
    </source>
</evidence>
<accession>A0A1H9E833</accession>
<evidence type="ECO:0000313" key="3">
    <source>
        <dbReference type="Proteomes" id="UP000199496"/>
    </source>
</evidence>
<dbReference type="InterPro" id="IPR022061">
    <property type="entry name" value="DUF3617"/>
</dbReference>
<dbReference type="OrthoDB" id="8235498at2"/>
<dbReference type="AlphaFoldDB" id="A0A1H9E833"/>
<dbReference type="EMBL" id="FOFO01000020">
    <property type="protein sequence ID" value="SEQ21795.1"/>
    <property type="molecule type" value="Genomic_DNA"/>
</dbReference>
<name>A0A1H9E833_9GAMM</name>
<sequence length="143" mass="15916">MSFRIPALMAVMIFLLASPATAADLDIQPGDWEFTNVTRILGDSPFPEQTTTNRQCITAEDVARGPDFMELSENCQMSNLQISAAAMSYDMVCKENDMEIHMQAEMRFQGNRLSGLVDAELEGPMGKMPMRTEITARRMGDCP</sequence>
<reference evidence="2 3" key="1">
    <citation type="submission" date="2016-10" db="EMBL/GenBank/DDBJ databases">
        <authorList>
            <person name="de Groot N.N."/>
        </authorList>
    </citation>
    <scope>NUCLEOTIDE SEQUENCE [LARGE SCALE GENOMIC DNA]</scope>
    <source>
        <strain evidence="2 3">B7-7</strain>
    </source>
</reference>
<dbReference type="Pfam" id="PF12276">
    <property type="entry name" value="DUF3617"/>
    <property type="match status" value="1"/>
</dbReference>
<keyword evidence="1" id="KW-0732">Signal</keyword>